<proteinExistence type="predicted"/>
<feature type="domain" description="VOC" evidence="2">
    <location>
        <begin position="169"/>
        <end position="284"/>
    </location>
</feature>
<dbReference type="CDD" id="cd16359">
    <property type="entry name" value="VOC_BsCatE_like_C"/>
    <property type="match status" value="1"/>
</dbReference>
<keyword evidence="4" id="KW-1185">Reference proteome</keyword>
<keyword evidence="1" id="KW-0479">Metal-binding</keyword>
<name>A0A2N0Z6I6_9BACI</name>
<evidence type="ECO:0000313" key="4">
    <source>
        <dbReference type="Proteomes" id="UP000233375"/>
    </source>
</evidence>
<dbReference type="RefSeq" id="WP_101175597.1">
    <property type="nucleotide sequence ID" value="NZ_PISE01000007.1"/>
</dbReference>
<dbReference type="InterPro" id="IPR018146">
    <property type="entry name" value="Glyoxalase_1_CS"/>
</dbReference>
<dbReference type="InterPro" id="IPR004360">
    <property type="entry name" value="Glyas_Fos-R_dOase_dom"/>
</dbReference>
<accession>A0A2N0Z6I6</accession>
<sequence length="284" mass="32028">MKFHSYPNIYPASLTLKIQDLETSIKFYENIIGFKLLDKTDKNAVLTVDGITPLVYLEQLEKAEPKNTRTTGLYHFAILVPSREDLGIILQHLLKSGYPLQGASDHTVSEAIYLADPDGNGIEIYRDLPAENWEWQNDFVSMATLAMDAEGVLEAGNNEEWNGLPKGSIIGHIHLHVADLEKTVAFYVEGLGFDIVQKYGTQAYFISTGRYHHHIGLNIWNGRGIPAPKAENIGLKYFDLKIPTEEKRNEIAERLEKLGEVIEKKENVFYVSDPSGNKIRLISK</sequence>
<dbReference type="PROSITE" id="PS00934">
    <property type="entry name" value="GLYOXALASE_I_1"/>
    <property type="match status" value="1"/>
</dbReference>
<gene>
    <name evidence="3" type="ORF">CWS01_03155</name>
</gene>
<comment type="caution">
    <text evidence="3">The sequence shown here is derived from an EMBL/GenBank/DDBJ whole genome shotgun (WGS) entry which is preliminary data.</text>
</comment>
<dbReference type="SUPFAM" id="SSF54593">
    <property type="entry name" value="Glyoxalase/Bleomycin resistance protein/Dihydroxybiphenyl dioxygenase"/>
    <property type="match status" value="2"/>
</dbReference>
<dbReference type="CDD" id="cd07255">
    <property type="entry name" value="VOC_BsCatE_like_N"/>
    <property type="match status" value="1"/>
</dbReference>
<reference evidence="3 4" key="1">
    <citation type="journal article" date="2003" name="Int. J. Syst. Evol. Microbiol.">
        <title>Bacillus nealsonii sp. nov., isolated from a spacecraft-assembly facility, whose spores are gamma-radiation resistant.</title>
        <authorList>
            <person name="Venkateswaran K."/>
            <person name="Kempf M."/>
            <person name="Chen F."/>
            <person name="Satomi M."/>
            <person name="Nicholson W."/>
            <person name="Kern R."/>
        </authorList>
    </citation>
    <scope>NUCLEOTIDE SEQUENCE [LARGE SCALE GENOMIC DNA]</scope>
    <source>
        <strain evidence="3 4">FO-92</strain>
    </source>
</reference>
<feature type="domain" description="VOC" evidence="2">
    <location>
        <begin position="10"/>
        <end position="127"/>
    </location>
</feature>
<dbReference type="PROSITE" id="PS51819">
    <property type="entry name" value="VOC"/>
    <property type="match status" value="2"/>
</dbReference>
<dbReference type="GO" id="GO:0046872">
    <property type="term" value="F:metal ion binding"/>
    <property type="evidence" value="ECO:0007669"/>
    <property type="project" value="UniProtKB-KW"/>
</dbReference>
<protein>
    <submittedName>
        <fullName evidence="3">Glyoxalase</fullName>
    </submittedName>
</protein>
<dbReference type="Proteomes" id="UP000233375">
    <property type="component" value="Unassembled WGS sequence"/>
</dbReference>
<evidence type="ECO:0000256" key="1">
    <source>
        <dbReference type="ARBA" id="ARBA00022723"/>
    </source>
</evidence>
<dbReference type="GO" id="GO:0004462">
    <property type="term" value="F:lactoylglutathione lyase activity"/>
    <property type="evidence" value="ECO:0007669"/>
    <property type="project" value="InterPro"/>
</dbReference>
<evidence type="ECO:0000313" key="3">
    <source>
        <dbReference type="EMBL" id="PKG25110.1"/>
    </source>
</evidence>
<dbReference type="Gene3D" id="3.10.180.10">
    <property type="entry name" value="2,3-Dihydroxybiphenyl 1,2-Dioxygenase, domain 1"/>
    <property type="match status" value="2"/>
</dbReference>
<dbReference type="PANTHER" id="PTHR43279:SF1">
    <property type="entry name" value="CATECHOL-2,3-DIOXYGENASE"/>
    <property type="match status" value="1"/>
</dbReference>
<dbReference type="AlphaFoldDB" id="A0A2N0Z6I6"/>
<dbReference type="PANTHER" id="PTHR43279">
    <property type="entry name" value="CATECHOL-2,3-DIOXYGENASE"/>
    <property type="match status" value="1"/>
</dbReference>
<dbReference type="EMBL" id="PISE01000007">
    <property type="protein sequence ID" value="PKG25110.1"/>
    <property type="molecule type" value="Genomic_DNA"/>
</dbReference>
<evidence type="ECO:0000259" key="2">
    <source>
        <dbReference type="PROSITE" id="PS51819"/>
    </source>
</evidence>
<dbReference type="InterPro" id="IPR037523">
    <property type="entry name" value="VOC_core"/>
</dbReference>
<dbReference type="InterPro" id="IPR029068">
    <property type="entry name" value="Glyas_Bleomycin-R_OHBP_Dase"/>
</dbReference>
<dbReference type="OrthoDB" id="9792626at2"/>
<dbReference type="Pfam" id="PF00903">
    <property type="entry name" value="Glyoxalase"/>
    <property type="match status" value="2"/>
</dbReference>
<organism evidence="3 4">
    <name type="scientific">Niallia nealsonii</name>
    <dbReference type="NCBI Taxonomy" id="115979"/>
    <lineage>
        <taxon>Bacteria</taxon>
        <taxon>Bacillati</taxon>
        <taxon>Bacillota</taxon>
        <taxon>Bacilli</taxon>
        <taxon>Bacillales</taxon>
        <taxon>Bacillaceae</taxon>
        <taxon>Niallia</taxon>
    </lineage>
</organism>